<dbReference type="InterPro" id="IPR005805">
    <property type="entry name" value="Rieske_Fe-S_prot_C"/>
</dbReference>
<keyword evidence="3" id="KW-0001">2Fe-2S</keyword>
<keyword evidence="6" id="KW-0411">Iron-sulfur</keyword>
<organism evidence="12 13">
    <name type="scientific">Nocardioides currus</name>
    <dbReference type="NCBI Taxonomy" id="2133958"/>
    <lineage>
        <taxon>Bacteria</taxon>
        <taxon>Bacillati</taxon>
        <taxon>Actinomycetota</taxon>
        <taxon>Actinomycetes</taxon>
        <taxon>Propionibacteriales</taxon>
        <taxon>Nocardioidaceae</taxon>
        <taxon>Nocardioides</taxon>
    </lineage>
</organism>
<dbReference type="SUPFAM" id="SSF50022">
    <property type="entry name" value="ISP domain"/>
    <property type="match status" value="1"/>
</dbReference>
<evidence type="ECO:0000256" key="5">
    <source>
        <dbReference type="ARBA" id="ARBA00023004"/>
    </source>
</evidence>
<evidence type="ECO:0000256" key="2">
    <source>
        <dbReference type="ARBA" id="ARBA00015816"/>
    </source>
</evidence>
<dbReference type="RefSeq" id="WP_108345397.1">
    <property type="nucleotide sequence ID" value="NZ_PYXZ01000007.1"/>
</dbReference>
<evidence type="ECO:0000256" key="10">
    <source>
        <dbReference type="SAM" id="MobiDB-lite"/>
    </source>
</evidence>
<evidence type="ECO:0000256" key="6">
    <source>
        <dbReference type="ARBA" id="ARBA00023014"/>
    </source>
</evidence>
<dbReference type="InterPro" id="IPR014349">
    <property type="entry name" value="Rieske_Fe-S_prot"/>
</dbReference>
<evidence type="ECO:0000313" key="12">
    <source>
        <dbReference type="EMBL" id="PUA80007.1"/>
    </source>
</evidence>
<dbReference type="CDD" id="cd03467">
    <property type="entry name" value="Rieske"/>
    <property type="match status" value="1"/>
</dbReference>
<keyword evidence="5" id="KW-0408">Iron</keyword>
<evidence type="ECO:0000256" key="4">
    <source>
        <dbReference type="ARBA" id="ARBA00022723"/>
    </source>
</evidence>
<dbReference type="GO" id="GO:0016020">
    <property type="term" value="C:membrane"/>
    <property type="evidence" value="ECO:0007669"/>
    <property type="project" value="InterPro"/>
</dbReference>
<feature type="region of interest" description="Disordered" evidence="10">
    <location>
        <begin position="30"/>
        <end position="68"/>
    </location>
</feature>
<dbReference type="GO" id="GO:0004497">
    <property type="term" value="F:monooxygenase activity"/>
    <property type="evidence" value="ECO:0007669"/>
    <property type="project" value="UniProtKB-ARBA"/>
</dbReference>
<dbReference type="GO" id="GO:0051537">
    <property type="term" value="F:2 iron, 2 sulfur cluster binding"/>
    <property type="evidence" value="ECO:0007669"/>
    <property type="project" value="UniProtKB-KW"/>
</dbReference>
<evidence type="ECO:0000256" key="3">
    <source>
        <dbReference type="ARBA" id="ARBA00022714"/>
    </source>
</evidence>
<dbReference type="Pfam" id="PF00355">
    <property type="entry name" value="Rieske"/>
    <property type="match status" value="1"/>
</dbReference>
<reference evidence="12 13" key="1">
    <citation type="submission" date="2018-03" db="EMBL/GenBank/DDBJ databases">
        <authorList>
            <person name="Keele B.F."/>
        </authorList>
    </citation>
    <scope>NUCLEOTIDE SEQUENCE [LARGE SCALE GENOMIC DNA]</scope>
    <source>
        <strain evidence="12 13">IB-3</strain>
    </source>
</reference>
<dbReference type="PRINTS" id="PR00162">
    <property type="entry name" value="RIESKE"/>
</dbReference>
<dbReference type="InterPro" id="IPR036922">
    <property type="entry name" value="Rieske_2Fe-2S_sf"/>
</dbReference>
<keyword evidence="13" id="KW-1185">Reference proteome</keyword>
<dbReference type="GO" id="GO:0016705">
    <property type="term" value="F:oxidoreductase activity, acting on paired donors, with incorporation or reduction of molecular oxygen"/>
    <property type="evidence" value="ECO:0007669"/>
    <property type="project" value="UniProtKB-ARBA"/>
</dbReference>
<dbReference type="Gene3D" id="2.102.10.10">
    <property type="entry name" value="Rieske [2Fe-2S] iron-sulphur domain"/>
    <property type="match status" value="1"/>
</dbReference>
<name>A0A2R7YUD2_9ACTN</name>
<keyword evidence="4" id="KW-0479">Metal-binding</keyword>
<dbReference type="AlphaFoldDB" id="A0A2R7YUD2"/>
<comment type="cofactor">
    <cofactor evidence="9">
        <name>[2Fe-2S] cluster</name>
        <dbReference type="ChEBI" id="CHEBI:190135"/>
    </cofactor>
</comment>
<proteinExistence type="predicted"/>
<dbReference type="Proteomes" id="UP000244867">
    <property type="component" value="Unassembled WGS sequence"/>
</dbReference>
<gene>
    <name evidence="12" type="ORF">C7S10_15740</name>
</gene>
<dbReference type="EMBL" id="PYXZ01000007">
    <property type="protein sequence ID" value="PUA80007.1"/>
    <property type="molecule type" value="Genomic_DNA"/>
</dbReference>
<dbReference type="PROSITE" id="PS51296">
    <property type="entry name" value="RIESKE"/>
    <property type="match status" value="1"/>
</dbReference>
<accession>A0A2R7YUD2</accession>
<feature type="domain" description="Rieske" evidence="11">
    <location>
        <begin position="64"/>
        <end position="156"/>
    </location>
</feature>
<dbReference type="GO" id="GO:0046872">
    <property type="term" value="F:metal ion binding"/>
    <property type="evidence" value="ECO:0007669"/>
    <property type="project" value="UniProtKB-KW"/>
</dbReference>
<evidence type="ECO:0000256" key="7">
    <source>
        <dbReference type="ARBA" id="ARBA00023157"/>
    </source>
</evidence>
<comment type="caution">
    <text evidence="12">The sequence shown here is derived from an EMBL/GenBank/DDBJ whole genome shotgun (WGS) entry which is preliminary data.</text>
</comment>
<dbReference type="OrthoDB" id="25106at2"/>
<sequence length="157" mass="15172">MSAHHLSRRTAFTGVAGLGVGAVALSACGGDSDTASDPASEGTSSPSDTESSSGSESPSSGGGEAVAATSDIPVGGCAVFADQKCVITQPSEGDFKAFTSVCTHQGCTVSAGTDGVIPCACHGSQFSLEDGSVIQGPATAPLSEVSISVEGDSISLA</sequence>
<evidence type="ECO:0000256" key="1">
    <source>
        <dbReference type="ARBA" id="ARBA00002494"/>
    </source>
</evidence>
<comment type="function">
    <text evidence="1">Iron-sulfur subunit of the cytochrome bc1 complex, an essential component of the respiratory electron transport chain required for ATP synthesis. The bc1 complex catalyzes the oxidation of menaquinol and the reduction of cytochrome c in the respiratory chain. The bc1 complex operates through a Q-cycle mechanism that couples electron transfer to generation of the proton gradient that drives ATP synthesis.</text>
</comment>
<evidence type="ECO:0000313" key="13">
    <source>
        <dbReference type="Proteomes" id="UP000244867"/>
    </source>
</evidence>
<evidence type="ECO:0000256" key="8">
    <source>
        <dbReference type="ARBA" id="ARBA00029586"/>
    </source>
</evidence>
<dbReference type="FunFam" id="2.102.10.10:FF:000016">
    <property type="entry name" value="Nitrite reductase/ring-hydroxylating ferredoxin subunit"/>
    <property type="match status" value="1"/>
</dbReference>
<dbReference type="InterPro" id="IPR017941">
    <property type="entry name" value="Rieske_2Fe-2S"/>
</dbReference>
<evidence type="ECO:0000256" key="9">
    <source>
        <dbReference type="ARBA" id="ARBA00034078"/>
    </source>
</evidence>
<keyword evidence="7" id="KW-1015">Disulfide bond</keyword>
<feature type="compositionally biased region" description="Low complexity" evidence="10">
    <location>
        <begin position="40"/>
        <end position="59"/>
    </location>
</feature>
<dbReference type="PANTHER" id="PTHR10134">
    <property type="entry name" value="CYTOCHROME B-C1 COMPLEX SUBUNIT RIESKE, MITOCHONDRIAL"/>
    <property type="match status" value="1"/>
</dbReference>
<protein>
    <recommendedName>
        <fullName evidence="2">Cytochrome bc1 complex Rieske iron-sulfur subunit</fullName>
    </recommendedName>
    <alternativeName>
        <fullName evidence="8">Cytochrome bc1 reductase complex subunit QcrA</fullName>
    </alternativeName>
</protein>
<evidence type="ECO:0000259" key="11">
    <source>
        <dbReference type="PROSITE" id="PS51296"/>
    </source>
</evidence>